<keyword evidence="3" id="KW-1185">Reference proteome</keyword>
<sequence>MPGPLPRAAHGSRSRGVSRIHRRPALTDIITTASASPARSLAKTISWRVLGSLDTLALGYLFTGSVKVAGSIASAEVVTKIVLYYLHERGWAHIAWGTRQPKPLHLHEAASSSPDSQSK</sequence>
<organism evidence="2 3">
    <name type="scientific">Hansschlegelia zhihuaiae</name>
    <dbReference type="NCBI Taxonomy" id="405005"/>
    <lineage>
        <taxon>Bacteria</taxon>
        <taxon>Pseudomonadati</taxon>
        <taxon>Pseudomonadota</taxon>
        <taxon>Alphaproteobacteria</taxon>
        <taxon>Hyphomicrobiales</taxon>
        <taxon>Methylopilaceae</taxon>
        <taxon>Hansschlegelia</taxon>
    </lineage>
</organism>
<gene>
    <name evidence="2" type="ORF">EK403_19595</name>
</gene>
<evidence type="ECO:0000259" key="1">
    <source>
        <dbReference type="Pfam" id="PF09834"/>
    </source>
</evidence>
<accession>A0A4Q0M6Z0</accession>
<dbReference type="Proteomes" id="UP000289708">
    <property type="component" value="Unassembled WGS sequence"/>
</dbReference>
<dbReference type="Pfam" id="PF09834">
    <property type="entry name" value="DUF2061"/>
    <property type="match status" value="1"/>
</dbReference>
<comment type="caution">
    <text evidence="2">The sequence shown here is derived from an EMBL/GenBank/DDBJ whole genome shotgun (WGS) entry which is preliminary data.</text>
</comment>
<name>A0A4Q0M6Z0_9HYPH</name>
<feature type="domain" description="DUF2061" evidence="1">
    <location>
        <begin position="41"/>
        <end position="92"/>
    </location>
</feature>
<reference evidence="2 3" key="1">
    <citation type="submission" date="2018-12" db="EMBL/GenBank/DDBJ databases">
        <title>bacterium Hansschlegelia zhihuaiae S113.</title>
        <authorList>
            <person name="He J."/>
        </authorList>
    </citation>
    <scope>NUCLEOTIDE SEQUENCE [LARGE SCALE GENOMIC DNA]</scope>
    <source>
        <strain evidence="2 3">S 113</strain>
    </source>
</reference>
<dbReference type="InterPro" id="IPR018638">
    <property type="entry name" value="DUF2061_membrane"/>
</dbReference>
<dbReference type="OrthoDB" id="197461at2"/>
<evidence type="ECO:0000313" key="3">
    <source>
        <dbReference type="Proteomes" id="UP000289708"/>
    </source>
</evidence>
<dbReference type="EMBL" id="RYFI01000024">
    <property type="protein sequence ID" value="RXF68765.1"/>
    <property type="molecule type" value="Genomic_DNA"/>
</dbReference>
<protein>
    <submittedName>
        <fullName evidence="2">DUF2061 domain-containing protein</fullName>
    </submittedName>
</protein>
<proteinExistence type="predicted"/>
<dbReference type="AlphaFoldDB" id="A0A4Q0M6Z0"/>
<evidence type="ECO:0000313" key="2">
    <source>
        <dbReference type="EMBL" id="RXF68765.1"/>
    </source>
</evidence>